<dbReference type="Proteomes" id="UP000004080">
    <property type="component" value="Unassembled WGS sequence"/>
</dbReference>
<sequence>MFSHLFTDWERMRCIMAHLFPFDVDDVKCTMLETLLVDCVLANRTDGDWPYFKPCSSEGLLKEMTTLRSVNTGTRL</sequence>
<evidence type="ECO:0000313" key="1">
    <source>
        <dbReference type="EMBL" id="EIT87006.1"/>
    </source>
</evidence>
<gene>
    <name evidence="1" type="ORF">A374_02094</name>
</gene>
<name>I8J5E3_9BACL</name>
<reference evidence="1 2" key="1">
    <citation type="journal article" date="2012" name="J. Bacteriol.">
        <title>Genome of Bacillus macauensis ZFHKF-1, a Long-Chain-Forming Bacterium.</title>
        <authorList>
            <person name="Cai L."/>
            <person name="Zhang T."/>
        </authorList>
    </citation>
    <scope>NUCLEOTIDE SEQUENCE [LARGE SCALE GENOMIC DNA]</scope>
    <source>
        <strain evidence="1 2">ZFHKF-1</strain>
    </source>
</reference>
<dbReference type="EMBL" id="AKKV01000019">
    <property type="protein sequence ID" value="EIT87006.1"/>
    <property type="molecule type" value="Genomic_DNA"/>
</dbReference>
<protein>
    <submittedName>
        <fullName evidence="1">Uncharacterized protein</fullName>
    </submittedName>
</protein>
<accession>I8J5E3</accession>
<organism evidence="1 2">
    <name type="scientific">Fictibacillus macauensis ZFHKF-1</name>
    <dbReference type="NCBI Taxonomy" id="1196324"/>
    <lineage>
        <taxon>Bacteria</taxon>
        <taxon>Bacillati</taxon>
        <taxon>Bacillota</taxon>
        <taxon>Bacilli</taxon>
        <taxon>Bacillales</taxon>
        <taxon>Fictibacillaceae</taxon>
        <taxon>Fictibacillus</taxon>
    </lineage>
</organism>
<dbReference type="STRING" id="1196324.A374_02094"/>
<proteinExistence type="predicted"/>
<dbReference type="AlphaFoldDB" id="I8J5E3"/>
<comment type="caution">
    <text evidence="1">The sequence shown here is derived from an EMBL/GenBank/DDBJ whole genome shotgun (WGS) entry which is preliminary data.</text>
</comment>
<keyword evidence="2" id="KW-1185">Reference proteome</keyword>
<evidence type="ECO:0000313" key="2">
    <source>
        <dbReference type="Proteomes" id="UP000004080"/>
    </source>
</evidence>